<protein>
    <submittedName>
        <fullName evidence="2">CWC27</fullName>
    </submittedName>
</protein>
<organism evidence="2 3">
    <name type="scientific">Cervus elaphus hippelaphus</name>
    <name type="common">European red deer</name>
    <dbReference type="NCBI Taxonomy" id="46360"/>
    <lineage>
        <taxon>Eukaryota</taxon>
        <taxon>Metazoa</taxon>
        <taxon>Chordata</taxon>
        <taxon>Craniata</taxon>
        <taxon>Vertebrata</taxon>
        <taxon>Euteleostomi</taxon>
        <taxon>Mammalia</taxon>
        <taxon>Eutheria</taxon>
        <taxon>Laurasiatheria</taxon>
        <taxon>Artiodactyla</taxon>
        <taxon>Ruminantia</taxon>
        <taxon>Pecora</taxon>
        <taxon>Cervidae</taxon>
        <taxon>Cervinae</taxon>
        <taxon>Cervus</taxon>
    </lineage>
</organism>
<evidence type="ECO:0000313" key="3">
    <source>
        <dbReference type="Proteomes" id="UP000242450"/>
    </source>
</evidence>
<dbReference type="Gene3D" id="2.40.100.10">
    <property type="entry name" value="Cyclophilin-like"/>
    <property type="match status" value="1"/>
</dbReference>
<evidence type="ECO:0000313" key="2">
    <source>
        <dbReference type="EMBL" id="OWK02135.1"/>
    </source>
</evidence>
<feature type="compositionally biased region" description="Basic and acidic residues" evidence="1">
    <location>
        <begin position="60"/>
        <end position="116"/>
    </location>
</feature>
<gene>
    <name evidence="2" type="ORF">Celaphus_00017953</name>
</gene>
<keyword evidence="3" id="KW-1185">Reference proteome</keyword>
<feature type="compositionally biased region" description="Basic and acidic residues" evidence="1">
    <location>
        <begin position="128"/>
        <end position="140"/>
    </location>
</feature>
<dbReference type="OrthoDB" id="442970at2759"/>
<dbReference type="EMBL" id="MKHE01000025">
    <property type="protein sequence ID" value="OWK02135.1"/>
    <property type="molecule type" value="Genomic_DNA"/>
</dbReference>
<accession>A0A212C836</accession>
<proteinExistence type="predicted"/>
<sequence>MSNIYIQEPPTNGKVTGDTVYNMLRLTEVDIDDEERPRNPHKIRSCEVLFNPFDDIIPREIKKPKKEKPEEEVKKLKPKGTNEELRKEARQLKRELLAAKQKKVENSSKQAEKRSEEEEAAPDGAVAEYRREKQKYEALRKQQAKTGTSREDQTLALLNQFKSKLTQAIAETPENDISETEVEDDEGCQEFGRSQQAM</sequence>
<reference evidence="2 3" key="1">
    <citation type="journal article" date="2018" name="Mol. Genet. Genomics">
        <title>The red deer Cervus elaphus genome CerEla1.0: sequencing, annotating, genes, and chromosomes.</title>
        <authorList>
            <person name="Bana N.A."/>
            <person name="Nyiri A."/>
            <person name="Nagy J."/>
            <person name="Frank K."/>
            <person name="Nagy T."/>
            <person name="Steger V."/>
            <person name="Schiller M."/>
            <person name="Lakatos P."/>
            <person name="Sugar L."/>
            <person name="Horn P."/>
            <person name="Barta E."/>
            <person name="Orosz L."/>
        </authorList>
    </citation>
    <scope>NUCLEOTIDE SEQUENCE [LARGE SCALE GENOMIC DNA]</scope>
    <source>
        <strain evidence="2">Hungarian</strain>
    </source>
</reference>
<dbReference type="InterPro" id="IPR029000">
    <property type="entry name" value="Cyclophilin-like_dom_sf"/>
</dbReference>
<dbReference type="Proteomes" id="UP000242450">
    <property type="component" value="Chromosome 25"/>
</dbReference>
<feature type="region of interest" description="Disordered" evidence="1">
    <location>
        <begin position="60"/>
        <end position="152"/>
    </location>
</feature>
<dbReference type="AlphaFoldDB" id="A0A212C836"/>
<feature type="region of interest" description="Disordered" evidence="1">
    <location>
        <begin position="167"/>
        <end position="198"/>
    </location>
</feature>
<name>A0A212C836_CEREH</name>
<comment type="caution">
    <text evidence="2">The sequence shown here is derived from an EMBL/GenBank/DDBJ whole genome shotgun (WGS) entry which is preliminary data.</text>
</comment>
<feature type="compositionally biased region" description="Acidic residues" evidence="1">
    <location>
        <begin position="173"/>
        <end position="188"/>
    </location>
</feature>
<evidence type="ECO:0000256" key="1">
    <source>
        <dbReference type="SAM" id="MobiDB-lite"/>
    </source>
</evidence>